<dbReference type="SUPFAM" id="SSF53613">
    <property type="entry name" value="Ribokinase-like"/>
    <property type="match status" value="1"/>
</dbReference>
<dbReference type="STRING" id="1798652.A3A43_03445"/>
<protein>
    <recommendedName>
        <fullName evidence="3">Carbohydrate kinase PfkB domain-containing protein</fullName>
    </recommendedName>
</protein>
<evidence type="ECO:0000256" key="1">
    <source>
        <dbReference type="ARBA" id="ARBA00022679"/>
    </source>
</evidence>
<comment type="caution">
    <text evidence="4">The sequence shown here is derived from an EMBL/GenBank/DDBJ whole genome shotgun (WGS) entry which is preliminary data.</text>
</comment>
<dbReference type="AlphaFoldDB" id="A0A1G2CHS9"/>
<dbReference type="Gene3D" id="3.40.1190.20">
    <property type="match status" value="1"/>
</dbReference>
<reference evidence="4 5" key="1">
    <citation type="journal article" date="2016" name="Nat. Commun.">
        <title>Thousands of microbial genomes shed light on interconnected biogeochemical processes in an aquifer system.</title>
        <authorList>
            <person name="Anantharaman K."/>
            <person name="Brown C.T."/>
            <person name="Hug L.A."/>
            <person name="Sharon I."/>
            <person name="Castelle C.J."/>
            <person name="Probst A.J."/>
            <person name="Thomas B.C."/>
            <person name="Singh A."/>
            <person name="Wilkins M.J."/>
            <person name="Karaoz U."/>
            <person name="Brodie E.L."/>
            <person name="Williams K.H."/>
            <person name="Hubbard S.S."/>
            <person name="Banfield J.F."/>
        </authorList>
    </citation>
    <scope>NUCLEOTIDE SEQUENCE [LARGE SCALE GENOMIC DNA]</scope>
</reference>
<dbReference type="PANTHER" id="PTHR10584">
    <property type="entry name" value="SUGAR KINASE"/>
    <property type="match status" value="1"/>
</dbReference>
<keyword evidence="2" id="KW-0418">Kinase</keyword>
<evidence type="ECO:0000313" key="5">
    <source>
        <dbReference type="Proteomes" id="UP000178495"/>
    </source>
</evidence>
<feature type="domain" description="Carbohydrate kinase PfkB" evidence="3">
    <location>
        <begin position="49"/>
        <end position="314"/>
    </location>
</feature>
<evidence type="ECO:0000259" key="3">
    <source>
        <dbReference type="Pfam" id="PF00294"/>
    </source>
</evidence>
<organism evidence="4 5">
    <name type="scientific">Candidatus Liptonbacteria bacterium RIFCSPLOWO2_01_FULL_56_20</name>
    <dbReference type="NCBI Taxonomy" id="1798652"/>
    <lineage>
        <taxon>Bacteria</taxon>
        <taxon>Candidatus Liptoniibacteriota</taxon>
    </lineage>
</organism>
<proteinExistence type="predicted"/>
<evidence type="ECO:0000256" key="2">
    <source>
        <dbReference type="ARBA" id="ARBA00022777"/>
    </source>
</evidence>
<dbReference type="EMBL" id="MHLC01000024">
    <property type="protein sequence ID" value="OGZ00945.1"/>
    <property type="molecule type" value="Genomic_DNA"/>
</dbReference>
<dbReference type="Pfam" id="PF00294">
    <property type="entry name" value="PfkB"/>
    <property type="match status" value="1"/>
</dbReference>
<dbReference type="InterPro" id="IPR011611">
    <property type="entry name" value="PfkB_dom"/>
</dbReference>
<dbReference type="InterPro" id="IPR029056">
    <property type="entry name" value="Ribokinase-like"/>
</dbReference>
<dbReference type="GO" id="GO:0016301">
    <property type="term" value="F:kinase activity"/>
    <property type="evidence" value="ECO:0007669"/>
    <property type="project" value="UniProtKB-KW"/>
</dbReference>
<dbReference type="PANTHER" id="PTHR10584:SF166">
    <property type="entry name" value="RIBOKINASE"/>
    <property type="match status" value="1"/>
</dbReference>
<dbReference type="Proteomes" id="UP000178495">
    <property type="component" value="Unassembled WGS sequence"/>
</dbReference>
<sequence length="336" mass="36697">MYDVITIGTATRDVFLQSPLFKVLKDPRHLEKLGFPTGEAQCFALGAKIEIGKPEFLIGGGAANAAVTFARQGFRAGALAEIGADFIGAEILKKLKKEGIHPLVVRDRKKKGTAWSAILLSPGGERTILNYRGASEDLALRDLPFAKLNAKWAYIVPGKIPLAIIMRAIAALRRKKAKIAMDPSKYYLNLGARRLRPILRELDVITLNREEAAYLTGVPYGNERAIFKKFDTLVKGIAVMHDGPRGVLVSDGRTIYRAGVFKEKKLVDRTGAGDAFGSGFVAGLARIQDIGYAIRLGSANATSVVEAIGAQAGILTKRRFESEPRWRRLAITRKIL</sequence>
<keyword evidence="1" id="KW-0808">Transferase</keyword>
<accession>A0A1G2CHS9</accession>
<gene>
    <name evidence="4" type="ORF">A3A43_03445</name>
</gene>
<evidence type="ECO:0000313" key="4">
    <source>
        <dbReference type="EMBL" id="OGZ00945.1"/>
    </source>
</evidence>
<name>A0A1G2CHS9_9BACT</name>